<dbReference type="SUPFAM" id="SSF54277">
    <property type="entry name" value="CAD &amp; PB1 domains"/>
    <property type="match status" value="1"/>
</dbReference>
<evidence type="ECO:0000256" key="1">
    <source>
        <dbReference type="SAM" id="MobiDB-lite"/>
    </source>
</evidence>
<dbReference type="PANTHER" id="PTHR31025:SF25">
    <property type="entry name" value="ZINC FINGER (C2H2)-60"/>
    <property type="match status" value="1"/>
</dbReference>
<sequence length="309" mass="35393">MIHNYNTVSPQTMRFRVLVGEDVKKITFENGLPFCVNDFTEVVKQAFSLGDNISLHYKDSDFDDFFTLSSTKDLRDKDTIKVVQLLNEIPELPELPSIRETLQLNSNEQMDLNLDLHDSSSVASEDSAPLSIQDSTESQDRLNKYSPGTFRKLWPAVFEIPTFSYSTEVVLREANDKFLKDGSLVGNEQLKHIKSDILERLAETMFMYTAYPRDYQRMIVCQELIKKHPYLKEAGTTSGIEGWSNSLRFKVNNYRTKLRNRGNQELLVNSVKHKPEGQKSPAQVKKARKSEVNFLPPFPLGETDPAWSS</sequence>
<evidence type="ECO:0000313" key="3">
    <source>
        <dbReference type="Proteomes" id="UP001460270"/>
    </source>
</evidence>
<protein>
    <recommendedName>
        <fullName evidence="4">PB1 domain-containing protein</fullName>
    </recommendedName>
</protein>
<proteinExistence type="predicted"/>
<dbReference type="Proteomes" id="UP001460270">
    <property type="component" value="Unassembled WGS sequence"/>
</dbReference>
<reference evidence="3" key="1">
    <citation type="submission" date="2024-04" db="EMBL/GenBank/DDBJ databases">
        <title>Salinicola lusitanus LLJ914,a marine bacterium isolated from the Okinawa Trough.</title>
        <authorList>
            <person name="Li J."/>
        </authorList>
    </citation>
    <scope>NUCLEOTIDE SEQUENCE [LARGE SCALE GENOMIC DNA]</scope>
</reference>
<dbReference type="PANTHER" id="PTHR31025">
    <property type="entry name" value="SI:CH211-196P9.1-RELATED"/>
    <property type="match status" value="1"/>
</dbReference>
<accession>A0AAW0Q7L6</accession>
<name>A0AAW0Q7L6_9GOBI</name>
<evidence type="ECO:0000313" key="2">
    <source>
        <dbReference type="EMBL" id="KAK7944733.1"/>
    </source>
</evidence>
<organism evidence="2 3">
    <name type="scientific">Mugilogobius chulae</name>
    <name type="common">yellowstripe goby</name>
    <dbReference type="NCBI Taxonomy" id="88201"/>
    <lineage>
        <taxon>Eukaryota</taxon>
        <taxon>Metazoa</taxon>
        <taxon>Chordata</taxon>
        <taxon>Craniata</taxon>
        <taxon>Vertebrata</taxon>
        <taxon>Euteleostomi</taxon>
        <taxon>Actinopterygii</taxon>
        <taxon>Neopterygii</taxon>
        <taxon>Teleostei</taxon>
        <taxon>Neoteleostei</taxon>
        <taxon>Acanthomorphata</taxon>
        <taxon>Gobiaria</taxon>
        <taxon>Gobiiformes</taxon>
        <taxon>Gobioidei</taxon>
        <taxon>Gobiidae</taxon>
        <taxon>Gobionellinae</taxon>
        <taxon>Mugilogobius</taxon>
    </lineage>
</organism>
<feature type="region of interest" description="Disordered" evidence="1">
    <location>
        <begin position="270"/>
        <end position="309"/>
    </location>
</feature>
<keyword evidence="3" id="KW-1185">Reference proteome</keyword>
<evidence type="ECO:0008006" key="4">
    <source>
        <dbReference type="Google" id="ProtNLM"/>
    </source>
</evidence>
<comment type="caution">
    <text evidence="2">The sequence shown here is derived from an EMBL/GenBank/DDBJ whole genome shotgun (WGS) entry which is preliminary data.</text>
</comment>
<dbReference type="AlphaFoldDB" id="A0AAW0Q7L6"/>
<dbReference type="EMBL" id="JBBPFD010000001">
    <property type="protein sequence ID" value="KAK7944733.1"/>
    <property type="molecule type" value="Genomic_DNA"/>
</dbReference>
<gene>
    <name evidence="2" type="ORF">WMY93_000461</name>
</gene>
<feature type="compositionally biased region" description="Polar residues" evidence="1">
    <location>
        <begin position="122"/>
        <end position="136"/>
    </location>
</feature>
<feature type="region of interest" description="Disordered" evidence="1">
    <location>
        <begin position="122"/>
        <end position="142"/>
    </location>
</feature>